<feature type="compositionally biased region" description="Polar residues" evidence="2">
    <location>
        <begin position="983"/>
        <end position="996"/>
    </location>
</feature>
<protein>
    <recommendedName>
        <fullName evidence="8">EH domain-containing and endocytosis protein 1</fullName>
    </recommendedName>
</protein>
<dbReference type="InterPro" id="IPR000261">
    <property type="entry name" value="EH_dom"/>
</dbReference>
<dbReference type="InterPro" id="IPR015940">
    <property type="entry name" value="UBA"/>
</dbReference>
<dbReference type="GO" id="GO:0005737">
    <property type="term" value="C:cytoplasm"/>
    <property type="evidence" value="ECO:0007669"/>
    <property type="project" value="TreeGrafter"/>
</dbReference>
<dbReference type="EMBL" id="PUHW01000084">
    <property type="protein sequence ID" value="KAG0689363.1"/>
    <property type="molecule type" value="Genomic_DNA"/>
</dbReference>
<gene>
    <name evidence="6" type="ORF">C6P40_005142</name>
</gene>
<feature type="compositionally biased region" description="Polar residues" evidence="2">
    <location>
        <begin position="515"/>
        <end position="532"/>
    </location>
</feature>
<feature type="domain" description="EF-hand" evidence="5">
    <location>
        <begin position="218"/>
        <end position="253"/>
    </location>
</feature>
<dbReference type="PANTHER" id="PTHR11216">
    <property type="entry name" value="EH DOMAIN"/>
    <property type="match status" value="1"/>
</dbReference>
<dbReference type="SUPFAM" id="SSF47473">
    <property type="entry name" value="EF-hand"/>
    <property type="match status" value="3"/>
</dbReference>
<feature type="region of interest" description="Disordered" evidence="2">
    <location>
        <begin position="506"/>
        <end position="575"/>
    </location>
</feature>
<dbReference type="SUPFAM" id="SSF46934">
    <property type="entry name" value="UBA-like"/>
    <property type="match status" value="1"/>
</dbReference>
<feature type="domain" description="EH" evidence="4">
    <location>
        <begin position="359"/>
        <end position="448"/>
    </location>
</feature>
<dbReference type="Gene3D" id="1.10.8.10">
    <property type="entry name" value="DNA helicase RuvA subunit, C-terminal domain"/>
    <property type="match status" value="1"/>
</dbReference>
<evidence type="ECO:0000256" key="2">
    <source>
        <dbReference type="SAM" id="MobiDB-lite"/>
    </source>
</evidence>
<evidence type="ECO:0000259" key="4">
    <source>
        <dbReference type="PROSITE" id="PS50031"/>
    </source>
</evidence>
<dbReference type="PROSITE" id="PS50030">
    <property type="entry name" value="UBA"/>
    <property type="match status" value="1"/>
</dbReference>
<dbReference type="Gene3D" id="1.10.238.10">
    <property type="entry name" value="EF-hand"/>
    <property type="match status" value="3"/>
</dbReference>
<name>A0A9P6WPC3_9ASCO</name>
<comment type="caution">
    <text evidence="6">The sequence shown here is derived from an EMBL/GenBank/DDBJ whole genome shotgun (WGS) entry which is preliminary data.</text>
</comment>
<dbReference type="InterPro" id="IPR011992">
    <property type="entry name" value="EF-hand-dom_pair"/>
</dbReference>
<dbReference type="GO" id="GO:0005886">
    <property type="term" value="C:plasma membrane"/>
    <property type="evidence" value="ECO:0007669"/>
    <property type="project" value="TreeGrafter"/>
</dbReference>
<feature type="compositionally biased region" description="Polar residues" evidence="2">
    <location>
        <begin position="937"/>
        <end position="956"/>
    </location>
</feature>
<dbReference type="SMART" id="SM00027">
    <property type="entry name" value="EH"/>
    <property type="match status" value="3"/>
</dbReference>
<dbReference type="CDD" id="cd00052">
    <property type="entry name" value="EH"/>
    <property type="match status" value="3"/>
</dbReference>
<reference evidence="6" key="1">
    <citation type="submission" date="2020-11" db="EMBL/GenBank/DDBJ databases">
        <title>Kefir isolates.</title>
        <authorList>
            <person name="Marcisauskas S."/>
            <person name="Kim Y."/>
            <person name="Blasche S."/>
        </authorList>
    </citation>
    <scope>NUCLEOTIDE SEQUENCE</scope>
    <source>
        <strain evidence="6">Olga-1</strain>
    </source>
</reference>
<feature type="compositionally biased region" description="Polar residues" evidence="2">
    <location>
        <begin position="1042"/>
        <end position="1077"/>
    </location>
</feature>
<feature type="compositionally biased region" description="Low complexity" evidence="2">
    <location>
        <begin position="281"/>
        <end position="292"/>
    </location>
</feature>
<dbReference type="InterPro" id="IPR009060">
    <property type="entry name" value="UBA-like_sf"/>
</dbReference>
<dbReference type="InterPro" id="IPR002048">
    <property type="entry name" value="EF_hand_dom"/>
</dbReference>
<feature type="compositionally biased region" description="Acidic residues" evidence="2">
    <location>
        <begin position="542"/>
        <end position="554"/>
    </location>
</feature>
<feature type="compositionally biased region" description="Polar residues" evidence="2">
    <location>
        <begin position="1102"/>
        <end position="1126"/>
    </location>
</feature>
<evidence type="ECO:0008006" key="8">
    <source>
        <dbReference type="Google" id="ProtNLM"/>
    </source>
</evidence>
<evidence type="ECO:0000259" key="5">
    <source>
        <dbReference type="PROSITE" id="PS50222"/>
    </source>
</evidence>
<organism evidence="6 7">
    <name type="scientific">Pichia californica</name>
    <dbReference type="NCBI Taxonomy" id="460514"/>
    <lineage>
        <taxon>Eukaryota</taxon>
        <taxon>Fungi</taxon>
        <taxon>Dikarya</taxon>
        <taxon>Ascomycota</taxon>
        <taxon>Saccharomycotina</taxon>
        <taxon>Pichiomycetes</taxon>
        <taxon>Pichiales</taxon>
        <taxon>Pichiaceae</taxon>
        <taxon>Pichia</taxon>
    </lineage>
</organism>
<feature type="compositionally biased region" description="Polar residues" evidence="2">
    <location>
        <begin position="1199"/>
        <end position="1218"/>
    </location>
</feature>
<sequence>MISLKQCIKTYPFQSIISTVNNTLQEPLSAEEKKFYGSIFKTLDPKNSGLISGGVAKPLLEASGLTLPVLGEVWNLSDSENTGFLNQFTFCVAMRLISHAQRGEPVSLTNANLSAPLAKFGTIQVNNTGSGILNSHLSAPLPQSTISAQNSSSQPRITSSNSVQSFSSLSSATSNPNLIVPLLSQIQAANFGAMFDKTAAGGILPGSQAKNIFLKARLPIPILEQIWNLVDQQESGQLTRPQFIVAMHLIQCFMNKSLAVLPTVLSEQLWKVAGGASGVTPASSASTTSATSCHHPAPISPPPPRAYNQPLSSSQPQIQQQYSSLQHAQSTPLKQQPSGGNVAASSTTNLNTWIMSSQQKKQYGAIFDTLDTRHENVITSSTVANFLMTSKLPNQVLASIWELANLDQSDDFSKQEFSIAMYLVQKKLAGYELPEETPLELIQSSALEGQTDVQPIVQQVPAPQSFDSAKAMAAPQRTPSHMDDLLGIFQSVPPVAAASATIQHAHTLPPPAPTSRVSTSMASSNFAPTSSFGKGLQKSVTEEDESSDDDDGPENLDIPRVRGVAPVIPGRSNKPHFDAVENDIIPSGSNYDAIKSVNVADVPPAMFTNQSVDATASTMGGFTNTAAASVGAATGAAIGFTGGAAASALSGAFSNSGSNDRAINNQISQASVDIANYSNQVNSLSKQTSIISSKKDKAQNELNKILKKKEEIANKLSQLRALHEKETQQVAEVQNVMIKSKAESDDLAKELSIVEANYHAEQTKKEQLQAEYDESQKNTQLLKETLGTLNAESIDLKNQIKDLSSKVKQGNNMVAVTQQQIATQDAQNEELRQRVAELNNSILLIDTNHKTLLDRIAGLNDENLNLHEQHTDLSIQSANKNVAYSETLADAAAKGVIGDDLHEDANEEVPTASLDDFDDEEFTSNDAIQSKAVYSIQPESELSPKSTESNTLMSKQTDATTTVADEDTPTERQQFTLPFGSPHSETSSTRNNPSQSERGDIDATTIEQTGPLSSQVLPEGTLGESSDEKSESFEFINHPVENAQTDVQSTSVSAAVPTGLSNQNSSADVSTPTNAKTDSIAAPTSMAAAIAASGMTAPVLKSSASNQTSEVETLSDTPQDHSNQTPELEEFPPIQELEPLEDTSDSSSDEEDFQDASNAKDDLQPAEDPEIENLEPATEENATGESVTKENVSDKSKNPFGNSVPPTVKTESSSNVATGPSMFDDLGLEEAQVEDAGDEFDDPSTGTGGFSNIGFTYAGNNVEPVATESVVPYGETPAVASSLAEGDDWEQLFAGFGNDPNLQPAVEEPNTHHDSQFPQPAVFGFNADTNANEHFTTGLSSTVQQDISKAANSIHSSFTEAQQLAIEELSDMGFEKEESISALKLKNWIIDDASNYLLDKA</sequence>
<feature type="compositionally biased region" description="Acidic residues" evidence="2">
    <location>
        <begin position="1164"/>
        <end position="1173"/>
    </location>
</feature>
<feature type="compositionally biased region" description="Polar residues" evidence="2">
    <location>
        <begin position="1005"/>
        <end position="1016"/>
    </location>
</feature>
<keyword evidence="1" id="KW-0175">Coiled coil</keyword>
<feature type="domain" description="EH" evidence="4">
    <location>
        <begin position="187"/>
        <end position="269"/>
    </location>
</feature>
<feature type="region of interest" description="Disordered" evidence="2">
    <location>
        <begin position="281"/>
        <end position="344"/>
    </location>
</feature>
<feature type="compositionally biased region" description="Polar residues" evidence="2">
    <location>
        <begin position="331"/>
        <end position="344"/>
    </location>
</feature>
<feature type="coiled-coil region" evidence="1">
    <location>
        <begin position="667"/>
        <end position="848"/>
    </location>
</feature>
<dbReference type="GO" id="GO:0016197">
    <property type="term" value="P:endosomal transport"/>
    <property type="evidence" value="ECO:0007669"/>
    <property type="project" value="TreeGrafter"/>
</dbReference>
<dbReference type="GO" id="GO:0005509">
    <property type="term" value="F:calcium ion binding"/>
    <property type="evidence" value="ECO:0007669"/>
    <property type="project" value="InterPro"/>
</dbReference>
<feature type="compositionally biased region" description="Low complexity" evidence="2">
    <location>
        <begin position="309"/>
        <end position="330"/>
    </location>
</feature>
<dbReference type="SMART" id="SM00165">
    <property type="entry name" value="UBA"/>
    <property type="match status" value="1"/>
</dbReference>
<evidence type="ECO:0000256" key="1">
    <source>
        <dbReference type="SAM" id="Coils"/>
    </source>
</evidence>
<dbReference type="GO" id="GO:0006897">
    <property type="term" value="P:endocytosis"/>
    <property type="evidence" value="ECO:0007669"/>
    <property type="project" value="TreeGrafter"/>
</dbReference>
<feature type="compositionally biased region" description="Acidic residues" evidence="2">
    <location>
        <begin position="1226"/>
        <end position="1242"/>
    </location>
</feature>
<feature type="compositionally biased region" description="Basic and acidic residues" evidence="2">
    <location>
        <begin position="1187"/>
        <end position="1197"/>
    </location>
</feature>
<evidence type="ECO:0000313" key="6">
    <source>
        <dbReference type="EMBL" id="KAG0689363.1"/>
    </source>
</evidence>
<dbReference type="PANTHER" id="PTHR11216:SF170">
    <property type="entry name" value="DYNAMIN ASSOCIATED PROTEIN 160, ISOFORM D"/>
    <property type="match status" value="1"/>
</dbReference>
<evidence type="ECO:0000313" key="7">
    <source>
        <dbReference type="Proteomes" id="UP000697127"/>
    </source>
</evidence>
<feature type="region of interest" description="Disordered" evidence="2">
    <location>
        <begin position="933"/>
        <end position="1078"/>
    </location>
</feature>
<proteinExistence type="predicted"/>
<feature type="domain" description="UBA" evidence="3">
    <location>
        <begin position="1359"/>
        <end position="1400"/>
    </location>
</feature>
<keyword evidence="7" id="KW-1185">Reference proteome</keyword>
<accession>A0A9P6WPC3</accession>
<dbReference type="PROSITE" id="PS50031">
    <property type="entry name" value="EH"/>
    <property type="match status" value="3"/>
</dbReference>
<dbReference type="PROSITE" id="PS50222">
    <property type="entry name" value="EF_HAND_2"/>
    <property type="match status" value="1"/>
</dbReference>
<dbReference type="Proteomes" id="UP000697127">
    <property type="component" value="Unassembled WGS sequence"/>
</dbReference>
<feature type="domain" description="EH" evidence="4">
    <location>
        <begin position="32"/>
        <end position="116"/>
    </location>
</feature>
<feature type="compositionally biased region" description="Acidic residues" evidence="2">
    <location>
        <begin position="1138"/>
        <end position="1154"/>
    </location>
</feature>
<feature type="region of interest" description="Disordered" evidence="2">
    <location>
        <begin position="1099"/>
        <end position="1248"/>
    </location>
</feature>
<dbReference type="Pfam" id="PF12763">
    <property type="entry name" value="EH"/>
    <property type="match status" value="3"/>
</dbReference>
<evidence type="ECO:0000259" key="3">
    <source>
        <dbReference type="PROSITE" id="PS50030"/>
    </source>
</evidence>